<proteinExistence type="predicted"/>
<reference evidence="1" key="1">
    <citation type="submission" date="2024-04" db="EMBL/GenBank/DDBJ databases">
        <authorList>
            <consortium name="Molecular Ecology Group"/>
        </authorList>
    </citation>
    <scope>NUCLEOTIDE SEQUENCE</scope>
</reference>
<organism evidence="1 2">
    <name type="scientific">Lasius platythorax</name>
    <dbReference type="NCBI Taxonomy" id="488582"/>
    <lineage>
        <taxon>Eukaryota</taxon>
        <taxon>Metazoa</taxon>
        <taxon>Ecdysozoa</taxon>
        <taxon>Arthropoda</taxon>
        <taxon>Hexapoda</taxon>
        <taxon>Insecta</taxon>
        <taxon>Pterygota</taxon>
        <taxon>Neoptera</taxon>
        <taxon>Endopterygota</taxon>
        <taxon>Hymenoptera</taxon>
        <taxon>Apocrita</taxon>
        <taxon>Aculeata</taxon>
        <taxon>Formicoidea</taxon>
        <taxon>Formicidae</taxon>
        <taxon>Formicinae</taxon>
        <taxon>Lasius</taxon>
        <taxon>Lasius</taxon>
    </lineage>
</organism>
<dbReference type="EMBL" id="OZ034825">
    <property type="protein sequence ID" value="CAL1680436.1"/>
    <property type="molecule type" value="Genomic_DNA"/>
</dbReference>
<accession>A0AAV2NJK2</accession>
<dbReference type="AlphaFoldDB" id="A0AAV2NJK2"/>
<keyword evidence="2" id="KW-1185">Reference proteome</keyword>
<evidence type="ECO:0000313" key="1">
    <source>
        <dbReference type="EMBL" id="CAL1680436.1"/>
    </source>
</evidence>
<evidence type="ECO:0000313" key="2">
    <source>
        <dbReference type="Proteomes" id="UP001497644"/>
    </source>
</evidence>
<gene>
    <name evidence="1" type="ORF">LPLAT_LOCUS6451</name>
</gene>
<name>A0AAV2NJK2_9HYME</name>
<sequence>MDVMRRRKGSRANPRPTTLPGFSLTRLHSNAGWKWMFLKWMVATYDTDSGLEPTKYGGSYETGRRIFTTRQSGNHRRIVMALSTA</sequence>
<dbReference type="Proteomes" id="UP001497644">
    <property type="component" value="Chromosome 2"/>
</dbReference>
<protein>
    <submittedName>
        <fullName evidence="1">Uncharacterized protein</fullName>
    </submittedName>
</protein>